<evidence type="ECO:0000313" key="2">
    <source>
        <dbReference type="EMBL" id="TRY19845.1"/>
    </source>
</evidence>
<dbReference type="AlphaFoldDB" id="A0A553K556"/>
<name>A0A553K556_9ACTN</name>
<dbReference type="Pfam" id="PF18096">
    <property type="entry name" value="Thump_like"/>
    <property type="match status" value="1"/>
</dbReference>
<dbReference type="GO" id="GO:0008168">
    <property type="term" value="F:methyltransferase activity"/>
    <property type="evidence" value="ECO:0007669"/>
    <property type="project" value="UniProtKB-KW"/>
</dbReference>
<gene>
    <name evidence="2" type="ORF">FOJ82_02900</name>
</gene>
<comment type="caution">
    <text evidence="2">The sequence shown here is derived from an EMBL/GenBank/DDBJ whole genome shotgun (WGS) entry which is preliminary data.</text>
</comment>
<dbReference type="Proteomes" id="UP000317638">
    <property type="component" value="Unassembled WGS sequence"/>
</dbReference>
<reference evidence="2 3" key="1">
    <citation type="submission" date="2019-07" db="EMBL/GenBank/DDBJ databases">
        <authorList>
            <person name="Zhou L.-Y."/>
        </authorList>
    </citation>
    <scope>NUCLEOTIDE SEQUENCE [LARGE SCALE GENOMIC DNA]</scope>
    <source>
        <strain evidence="2 3">YIM 101269</strain>
    </source>
</reference>
<dbReference type="GO" id="GO:0032259">
    <property type="term" value="P:methylation"/>
    <property type="evidence" value="ECO:0007669"/>
    <property type="project" value="UniProtKB-KW"/>
</dbReference>
<proteinExistence type="predicted"/>
<dbReference type="InterPro" id="IPR041497">
    <property type="entry name" value="Thump-like"/>
</dbReference>
<keyword evidence="2" id="KW-0808">Transferase</keyword>
<keyword evidence="3" id="KW-1185">Reference proteome</keyword>
<protein>
    <submittedName>
        <fullName evidence="2">Class I SAM-dependent methyltransferase</fullName>
    </submittedName>
</protein>
<dbReference type="SUPFAM" id="SSF53335">
    <property type="entry name" value="S-adenosyl-L-methionine-dependent methyltransferases"/>
    <property type="match status" value="1"/>
</dbReference>
<dbReference type="RefSeq" id="WP_143936932.1">
    <property type="nucleotide sequence ID" value="NZ_VKKG01000001.1"/>
</dbReference>
<dbReference type="Gene3D" id="3.40.50.150">
    <property type="entry name" value="Vaccinia Virus protein VP39"/>
    <property type="match status" value="1"/>
</dbReference>
<accession>A0A553K556</accession>
<organism evidence="2 3">
    <name type="scientific">Tessaracoccus rhinocerotis</name>
    <dbReference type="NCBI Taxonomy" id="1689449"/>
    <lineage>
        <taxon>Bacteria</taxon>
        <taxon>Bacillati</taxon>
        <taxon>Actinomycetota</taxon>
        <taxon>Actinomycetes</taxon>
        <taxon>Propionibacteriales</taxon>
        <taxon>Propionibacteriaceae</taxon>
        <taxon>Tessaracoccus</taxon>
    </lineage>
</organism>
<sequence length="381" mass="40850">MEILTERGRAALAAAAAERDPTSLGAAERLRREFPPELAAEALTQVALRRRARDKFPRADEMFLTSDGLQQATRPAVAAWRARRFAGAGVIEVWDLGCGLGADAMAFQQEGLTAHGVEADATTAAYATANLALVGGAPVARALAEDVEVPQGHGVFLDPARRTARGRTWDVADFTPPWSLVEHYLAGDHFTCVKLGPGLPKELIPDGVAATWVSEQGSVVEVSLWNREPAGYSAIVFPRGAAEPVELRAPETPRELEVREVGKYLLEPDNAVIRAGLVAEVAPGQDVWLVDPHLAYLSSDEAVDTPLADCFEVTAVLPYDAKAIRAHVREQRIGTLEIKVRGIDVDPAHLRRKLKPSGPGSATLVLTRTPNGAVAVVANRL</sequence>
<dbReference type="EMBL" id="VKKG01000001">
    <property type="protein sequence ID" value="TRY19845.1"/>
    <property type="molecule type" value="Genomic_DNA"/>
</dbReference>
<evidence type="ECO:0000313" key="3">
    <source>
        <dbReference type="Proteomes" id="UP000317638"/>
    </source>
</evidence>
<feature type="domain" description="THUMP-like" evidence="1">
    <location>
        <begin position="309"/>
        <end position="380"/>
    </location>
</feature>
<dbReference type="InterPro" id="IPR029063">
    <property type="entry name" value="SAM-dependent_MTases_sf"/>
</dbReference>
<keyword evidence="2" id="KW-0489">Methyltransferase</keyword>
<evidence type="ECO:0000259" key="1">
    <source>
        <dbReference type="Pfam" id="PF18096"/>
    </source>
</evidence>
<dbReference type="OrthoDB" id="9810570at2"/>